<sequence>MRKALLSLCLVAALLPVATYLSLPWLATWAVERWLAEQGYADARFEMRHPGWQDLEILAFSVTHQGEGREYLLAADRIQLHTRPWDLMRLRLAERIEIGYLQFLVRSEGDFSARAEQISEELTDLAPEYLAQLFSHLPSEELEIQHLQIGWQLDDAPYWSGLGFLQASAQKIEGQLQIYQADQARAELNLRLNPTQSLALSLSQDGQTFWQLDGQLHYQPQPNKWLLDTQQRFSLAHLPSAWREEWALLSHFSEIELELNSQIHFPRQVNLQSDELWQALDAQGTLDVQLALASPASASLQPLSSRGFEHFQLSGPWSWRDTQLKTQLQLASPSLATPVQLDLSGQPQKNLRLKAQMAPIQAGSLAHQRLQALIPEWPELLIWEAGRLQLSLEAQGNLARWQVQIQSQLSAGTLQYAGTLLEEVNWQQTLTLIPELNWSATGQIQLGLLDLGLAIQPSRLDYRLTPRSDGLQLTLQPFQLDLLGGQALFPGLNLNLLKPESIFLVSLRQLSLDEILSLYNRPGLSGEGILEGQLPIQIHAEGIEIHSGLVGSIEPGWIRFQPDEALQASARGNLGLELALGALSDLRFSLLDFQLSYAVNGDLQLQGRFQGHNPDWQQGRPIDLSLNIQDNLKDLLRALQMSRRITDRLDQRLQR</sequence>
<name>A0A5A9W0V5_9GAMM</name>
<dbReference type="Proteomes" id="UP000325302">
    <property type="component" value="Unassembled WGS sequence"/>
</dbReference>
<dbReference type="InterPro" id="IPR021730">
    <property type="entry name" value="YdbH"/>
</dbReference>
<accession>A0A5A9W0V5</accession>
<protein>
    <submittedName>
        <fullName evidence="1">Uncharacterized protein</fullName>
    </submittedName>
</protein>
<dbReference type="RefSeq" id="WP_149391415.1">
    <property type="nucleotide sequence ID" value="NZ_SMRS01000007.1"/>
</dbReference>
<evidence type="ECO:0000313" key="2">
    <source>
        <dbReference type="Proteomes" id="UP000325302"/>
    </source>
</evidence>
<gene>
    <name evidence="1" type="ORF">E1H14_10435</name>
</gene>
<dbReference type="AlphaFoldDB" id="A0A5A9W0V5"/>
<proteinExistence type="predicted"/>
<comment type="caution">
    <text evidence="1">The sequence shown here is derived from an EMBL/GenBank/DDBJ whole genome shotgun (WGS) entry which is preliminary data.</text>
</comment>
<dbReference type="OrthoDB" id="9759996at2"/>
<dbReference type="Pfam" id="PF11739">
    <property type="entry name" value="YdbH-like"/>
    <property type="match status" value="2"/>
</dbReference>
<organism evidence="1 2">
    <name type="scientific">Nitrincola tapanii</name>
    <dbReference type="NCBI Taxonomy" id="1708751"/>
    <lineage>
        <taxon>Bacteria</taxon>
        <taxon>Pseudomonadati</taxon>
        <taxon>Pseudomonadota</taxon>
        <taxon>Gammaproteobacteria</taxon>
        <taxon>Oceanospirillales</taxon>
        <taxon>Oceanospirillaceae</taxon>
        <taxon>Nitrincola</taxon>
    </lineage>
</organism>
<evidence type="ECO:0000313" key="1">
    <source>
        <dbReference type="EMBL" id="KAA0874183.1"/>
    </source>
</evidence>
<dbReference type="EMBL" id="SMRS01000007">
    <property type="protein sequence ID" value="KAA0874183.1"/>
    <property type="molecule type" value="Genomic_DNA"/>
</dbReference>
<reference evidence="1 2" key="1">
    <citation type="submission" date="2019-03" db="EMBL/GenBank/DDBJ databases">
        <title>Nitrincola sp. nov. isolated from an Indian soda lake.</title>
        <authorList>
            <person name="Joshi A."/>
            <person name="Thite S.V."/>
            <person name="Joseph N."/>
            <person name="Dhotre D."/>
            <person name="Moorthy M."/>
            <person name="Shouche Y.S."/>
        </authorList>
    </citation>
    <scope>NUCLEOTIDE SEQUENCE [LARGE SCALE GENOMIC DNA]</scope>
    <source>
        <strain evidence="1 2">MEB193</strain>
    </source>
</reference>
<keyword evidence="2" id="KW-1185">Reference proteome</keyword>